<dbReference type="GeneID" id="78816876"/>
<dbReference type="InterPro" id="IPR025698">
    <property type="entry name" value="2TM_dom"/>
</dbReference>
<dbReference type="Pfam" id="PF13239">
    <property type="entry name" value="2TM"/>
    <property type="match status" value="1"/>
</dbReference>
<evidence type="ECO:0000256" key="1">
    <source>
        <dbReference type="SAM" id="Phobius"/>
    </source>
</evidence>
<dbReference type="AlphaFoldDB" id="A0A2H4U5S1"/>
<feature type="transmembrane region" description="Helical" evidence="1">
    <location>
        <begin position="20"/>
        <end position="40"/>
    </location>
</feature>
<organism evidence="3 4">
    <name type="scientific">Methanobrevibacter smithii</name>
    <dbReference type="NCBI Taxonomy" id="2173"/>
    <lineage>
        <taxon>Archaea</taxon>
        <taxon>Methanobacteriati</taxon>
        <taxon>Methanobacteriota</taxon>
        <taxon>Methanomada group</taxon>
        <taxon>Methanobacteria</taxon>
        <taxon>Methanobacteriales</taxon>
        <taxon>Methanobacteriaceae</taxon>
        <taxon>Methanobrevibacter</taxon>
    </lineage>
</organism>
<gene>
    <name evidence="3" type="ORF">BK798_02935</name>
</gene>
<evidence type="ECO:0000259" key="2">
    <source>
        <dbReference type="Pfam" id="PF13239"/>
    </source>
</evidence>
<name>A0A2H4U5S1_METSM</name>
<keyword evidence="1" id="KW-0812">Transmembrane</keyword>
<protein>
    <recommendedName>
        <fullName evidence="2">2TM domain-containing protein</fullName>
    </recommendedName>
</protein>
<keyword evidence="1" id="KW-0472">Membrane</keyword>
<dbReference type="OMA" id="DESDWEN"/>
<evidence type="ECO:0000313" key="4">
    <source>
        <dbReference type="Proteomes" id="UP000232133"/>
    </source>
</evidence>
<accession>A0A2H4U5S1</accession>
<dbReference type="Proteomes" id="UP000232133">
    <property type="component" value="Chromosome"/>
</dbReference>
<dbReference type="EMBL" id="CP017803">
    <property type="protein sequence ID" value="ATZ59433.1"/>
    <property type="molecule type" value="Genomic_DNA"/>
</dbReference>
<dbReference type="RefSeq" id="WP_004034823.1">
    <property type="nucleotide sequence ID" value="NZ_AP025586.1"/>
</dbReference>
<reference evidence="3 4" key="1">
    <citation type="submission" date="2016-10" db="EMBL/GenBank/DDBJ databases">
        <authorList>
            <person name="Varghese N."/>
        </authorList>
    </citation>
    <scope>NUCLEOTIDE SEQUENCE [LARGE SCALE GENOMIC DNA]</scope>
    <source>
        <strain evidence="3 4">KB11</strain>
    </source>
</reference>
<feature type="transmembrane region" description="Helical" evidence="1">
    <location>
        <begin position="52"/>
        <end position="70"/>
    </location>
</feature>
<sequence>MDEEILYKKAKNLVNKKVKFYRYLYCYIIVNVCLFFINLSEIHGNWTDLHQWWFLWVTVLWGVWLIFHYIKVFVLHDRFDDDWMEEKIQKEMDKMRK</sequence>
<keyword evidence="1" id="KW-1133">Transmembrane helix</keyword>
<feature type="domain" description="2TM" evidence="2">
    <location>
        <begin position="8"/>
        <end position="93"/>
    </location>
</feature>
<proteinExistence type="predicted"/>
<evidence type="ECO:0000313" key="3">
    <source>
        <dbReference type="EMBL" id="ATZ59433.1"/>
    </source>
</evidence>